<protein>
    <submittedName>
        <fullName evidence="11">Uncharacterized protein</fullName>
    </submittedName>
</protein>
<keyword evidence="8 10" id="KW-0496">Mitochondrion</keyword>
<evidence type="ECO:0000256" key="6">
    <source>
        <dbReference type="ARBA" id="ARBA00022927"/>
    </source>
</evidence>
<dbReference type="PIRSF" id="PIRSF037707">
    <property type="entry name" value="MAS20_rcpt"/>
    <property type="match status" value="1"/>
</dbReference>
<dbReference type="RefSeq" id="XP_001747997.1">
    <property type="nucleotide sequence ID" value="XM_001747945.1"/>
</dbReference>
<dbReference type="SUPFAM" id="SSF47157">
    <property type="entry name" value="Mitochondrial import receptor subunit Tom20"/>
    <property type="match status" value="1"/>
</dbReference>
<dbReference type="Gene3D" id="1.20.960.10">
    <property type="entry name" value="Mitochondrial outer membrane translocase complex, subunit Tom20 domain"/>
    <property type="match status" value="1"/>
</dbReference>
<proteinExistence type="inferred from homology"/>
<dbReference type="OMA" id="PPPIFQI"/>
<dbReference type="STRING" id="81824.A9V5K2"/>
<evidence type="ECO:0000256" key="3">
    <source>
        <dbReference type="ARBA" id="ARBA00022448"/>
    </source>
</evidence>
<evidence type="ECO:0000256" key="1">
    <source>
        <dbReference type="ARBA" id="ARBA00004572"/>
    </source>
</evidence>
<dbReference type="FunCoup" id="A9V5K2">
    <property type="interactions" value="745"/>
</dbReference>
<dbReference type="GO" id="GO:0030150">
    <property type="term" value="P:protein import into mitochondrial matrix"/>
    <property type="evidence" value="ECO:0000318"/>
    <property type="project" value="GO_Central"/>
</dbReference>
<keyword evidence="12" id="KW-1185">Reference proteome</keyword>
<dbReference type="GO" id="GO:0005742">
    <property type="term" value="C:mitochondrial outer membrane translocase complex"/>
    <property type="evidence" value="ECO:0000318"/>
    <property type="project" value="GO_Central"/>
</dbReference>
<comment type="subcellular location">
    <subcellularLocation>
        <location evidence="1">Mitochondrion outer membrane</location>
        <topology evidence="1">Single-pass membrane protein</topology>
    </subcellularLocation>
</comment>
<dbReference type="eggNOG" id="KOG4056">
    <property type="taxonomic scope" value="Eukaryota"/>
</dbReference>
<evidence type="ECO:0000313" key="12">
    <source>
        <dbReference type="Proteomes" id="UP000001357"/>
    </source>
</evidence>
<keyword evidence="7" id="KW-1133">Transmembrane helix</keyword>
<evidence type="ECO:0000313" key="11">
    <source>
        <dbReference type="EMBL" id="EDQ87054.1"/>
    </source>
</evidence>
<dbReference type="InParanoid" id="A9V5K2"/>
<accession>A9V5K2</accession>
<evidence type="ECO:0000256" key="5">
    <source>
        <dbReference type="ARBA" id="ARBA00022787"/>
    </source>
</evidence>
<dbReference type="PANTHER" id="PTHR12430:SF0">
    <property type="entry name" value="TRANSLOCASE OF OUTER MITOCHONDRIAL MEMBRANE 20"/>
    <property type="match status" value="1"/>
</dbReference>
<keyword evidence="4" id="KW-0812">Transmembrane</keyword>
<evidence type="ECO:0000256" key="7">
    <source>
        <dbReference type="ARBA" id="ARBA00022989"/>
    </source>
</evidence>
<evidence type="ECO:0000256" key="9">
    <source>
        <dbReference type="ARBA" id="ARBA00023136"/>
    </source>
</evidence>
<dbReference type="GO" id="GO:0006886">
    <property type="term" value="P:intracellular protein transport"/>
    <property type="evidence" value="ECO:0007669"/>
    <property type="project" value="InterPro"/>
</dbReference>
<reference evidence="11 12" key="1">
    <citation type="journal article" date="2008" name="Nature">
        <title>The genome of the choanoflagellate Monosiga brevicollis and the origin of metazoans.</title>
        <authorList>
            <consortium name="JGI Sequencing"/>
            <person name="King N."/>
            <person name="Westbrook M.J."/>
            <person name="Young S.L."/>
            <person name="Kuo A."/>
            <person name="Abedin M."/>
            <person name="Chapman J."/>
            <person name="Fairclough S."/>
            <person name="Hellsten U."/>
            <person name="Isogai Y."/>
            <person name="Letunic I."/>
            <person name="Marr M."/>
            <person name="Pincus D."/>
            <person name="Putnam N."/>
            <person name="Rokas A."/>
            <person name="Wright K.J."/>
            <person name="Zuzow R."/>
            <person name="Dirks W."/>
            <person name="Good M."/>
            <person name="Goodstein D."/>
            <person name="Lemons D."/>
            <person name="Li W."/>
            <person name="Lyons J.B."/>
            <person name="Morris A."/>
            <person name="Nichols S."/>
            <person name="Richter D.J."/>
            <person name="Salamov A."/>
            <person name="Bork P."/>
            <person name="Lim W.A."/>
            <person name="Manning G."/>
            <person name="Miller W.T."/>
            <person name="McGinnis W."/>
            <person name="Shapiro H."/>
            <person name="Tjian R."/>
            <person name="Grigoriev I.V."/>
            <person name="Rokhsar D."/>
        </authorList>
    </citation>
    <scope>NUCLEOTIDE SEQUENCE [LARGE SCALE GENOMIC DNA]</scope>
    <source>
        <strain evidence="12">MX1 / ATCC 50154</strain>
    </source>
</reference>
<organism evidence="11 12">
    <name type="scientific">Monosiga brevicollis</name>
    <name type="common">Choanoflagellate</name>
    <dbReference type="NCBI Taxonomy" id="81824"/>
    <lineage>
        <taxon>Eukaryota</taxon>
        <taxon>Choanoflagellata</taxon>
        <taxon>Craspedida</taxon>
        <taxon>Salpingoecidae</taxon>
        <taxon>Monosiga</taxon>
    </lineage>
</organism>
<keyword evidence="9 10" id="KW-0472">Membrane</keyword>
<dbReference type="PRINTS" id="PR00351">
    <property type="entry name" value="OM20RECEPTOR"/>
</dbReference>
<comment type="similarity">
    <text evidence="2 10">Belongs to the Tom20 family.</text>
</comment>
<dbReference type="KEGG" id="mbr:MONBRDRAFT_33472"/>
<dbReference type="EMBL" id="CH991561">
    <property type="protein sequence ID" value="EDQ87054.1"/>
    <property type="molecule type" value="Genomic_DNA"/>
</dbReference>
<evidence type="ECO:0000256" key="10">
    <source>
        <dbReference type="PIRNR" id="PIRNR037707"/>
    </source>
</evidence>
<dbReference type="InterPro" id="IPR002056">
    <property type="entry name" value="MAS20"/>
</dbReference>
<dbReference type="GO" id="GO:0016031">
    <property type="term" value="P:tRNA import into mitochondrion"/>
    <property type="evidence" value="ECO:0000318"/>
    <property type="project" value="GO_Central"/>
</dbReference>
<evidence type="ECO:0000256" key="4">
    <source>
        <dbReference type="ARBA" id="ARBA00022692"/>
    </source>
</evidence>
<dbReference type="PANTHER" id="PTHR12430">
    <property type="entry name" value="MITOCHONDRIAL IMPORT RECEPTOR SUBUNIT TOM20"/>
    <property type="match status" value="1"/>
</dbReference>
<dbReference type="AlphaFoldDB" id="A9V5K2"/>
<gene>
    <name evidence="11" type="ORF">MONBRDRAFT_33472</name>
</gene>
<dbReference type="GO" id="GO:0006605">
    <property type="term" value="P:protein targeting"/>
    <property type="evidence" value="ECO:0007669"/>
    <property type="project" value="InterPro"/>
</dbReference>
<evidence type="ECO:0000256" key="8">
    <source>
        <dbReference type="ARBA" id="ARBA00023128"/>
    </source>
</evidence>
<dbReference type="GeneID" id="5893346"/>
<dbReference type="Proteomes" id="UP000001357">
    <property type="component" value="Unassembled WGS sequence"/>
</dbReference>
<dbReference type="Pfam" id="PF02064">
    <property type="entry name" value="MAS20"/>
    <property type="match status" value="1"/>
</dbReference>
<keyword evidence="5 10" id="KW-1000">Mitochondrion outer membrane</keyword>
<keyword evidence="6" id="KW-0653">Protein transport</keyword>
<name>A9V5K2_MONBE</name>
<dbReference type="GO" id="GO:0030943">
    <property type="term" value="F:mitochondrion targeting sequence binding"/>
    <property type="evidence" value="ECO:0000318"/>
    <property type="project" value="GO_Central"/>
</dbReference>
<sequence length="124" mass="13943">MSMSTGLKLVGGLGLAAGLAYCVYFDYKRTHAPDYQEKIRKRREEQNAKKQSTIDPNQLQAIFNKCIEQGQALVATQPQLAARHFANAVRISQNPSNLIQILKRQLPPQVFLMIMQDLQANATE</sequence>
<dbReference type="InterPro" id="IPR023392">
    <property type="entry name" value="Tom20_dom_sf"/>
</dbReference>
<keyword evidence="3" id="KW-0813">Transport</keyword>
<evidence type="ECO:0000256" key="2">
    <source>
        <dbReference type="ARBA" id="ARBA00005792"/>
    </source>
</evidence>